<dbReference type="EC" id="3.4.11.-" evidence="10"/>
<dbReference type="NCBIfam" id="NF002600">
    <property type="entry name" value="PRK02256.1"/>
    <property type="match status" value="1"/>
</dbReference>
<evidence type="ECO:0000256" key="4">
    <source>
        <dbReference type="ARBA" id="ARBA00022670"/>
    </source>
</evidence>
<evidence type="ECO:0000256" key="8">
    <source>
        <dbReference type="ARBA" id="ARBA00023049"/>
    </source>
</evidence>
<sequence>MTHESGWKKKSQEDRESIFLFSEGYKAFLDRAKTEREAVRSILQNLSNHGFSGDPAAGKVVQTNRGKEAVAFVKGKQGLDEGCNIIAAHIDAPRLDLKQNPLYEDVGLGLLKTHYYGGIKKYQWVAMPLAIHGTIVKTDGRAIELVIGEEETDPVFSIDDLLPHLSRKTQDEKKLSEAIDGEKLTLLFGSIPVIGEEKEAVTKHILELLSDRYGIVEEDLISAEIEVVPAFKARDVGIDRSMVGAYGQDDRASAYPLLKAISEIETPIRSCLAIFIDKEEIGSEGNTGMKSAFLRIFLDDVLQGLNVKCSESLMRKMLFRSRALSADVNGAVNPMFQDVHEKQNACYLGHGLCITKFTGHGGKVGANDAHAEYIAEIRRIFEKKDIIWQTGELGKIDEGGGGTVAKYLAEYGMDIVDCGAPLLAMHSPFEISSKLDIYETYRAFKAFLES</sequence>
<dbReference type="SUPFAM" id="SSF53187">
    <property type="entry name" value="Zn-dependent exopeptidases"/>
    <property type="match status" value="1"/>
</dbReference>
<evidence type="ECO:0000256" key="2">
    <source>
        <dbReference type="ARBA" id="ARBA00008290"/>
    </source>
</evidence>
<dbReference type="Proteomes" id="UP000777265">
    <property type="component" value="Unassembled WGS sequence"/>
</dbReference>
<dbReference type="AlphaFoldDB" id="A0A971S1U6"/>
<dbReference type="GO" id="GO:0005737">
    <property type="term" value="C:cytoplasm"/>
    <property type="evidence" value="ECO:0007669"/>
    <property type="project" value="UniProtKB-ARBA"/>
</dbReference>
<evidence type="ECO:0000256" key="9">
    <source>
        <dbReference type="RuleBase" id="RU004386"/>
    </source>
</evidence>
<evidence type="ECO:0000313" key="12">
    <source>
        <dbReference type="Proteomes" id="UP000777265"/>
    </source>
</evidence>
<evidence type="ECO:0000256" key="5">
    <source>
        <dbReference type="ARBA" id="ARBA00022723"/>
    </source>
</evidence>
<keyword evidence="4 9" id="KW-0645">Protease</keyword>
<dbReference type="GO" id="GO:0006508">
    <property type="term" value="P:proteolysis"/>
    <property type="evidence" value="ECO:0007669"/>
    <property type="project" value="UniProtKB-KW"/>
</dbReference>
<dbReference type="GO" id="GO:0004177">
    <property type="term" value="F:aminopeptidase activity"/>
    <property type="evidence" value="ECO:0007669"/>
    <property type="project" value="UniProtKB-KW"/>
</dbReference>
<dbReference type="PRINTS" id="PR00932">
    <property type="entry name" value="AMINO1PTASE"/>
</dbReference>
<dbReference type="GO" id="GO:0008237">
    <property type="term" value="F:metallopeptidase activity"/>
    <property type="evidence" value="ECO:0007669"/>
    <property type="project" value="UniProtKB-KW"/>
</dbReference>
<comment type="cofactor">
    <cofactor evidence="1 10">
        <name>Zn(2+)</name>
        <dbReference type="ChEBI" id="CHEBI:29105"/>
    </cofactor>
</comment>
<dbReference type="Gene3D" id="2.30.250.10">
    <property type="entry name" value="Aminopeptidase i, Domain 2"/>
    <property type="match status" value="1"/>
</dbReference>
<keyword evidence="7 9" id="KW-0862">Zinc</keyword>
<dbReference type="PANTHER" id="PTHR28570:SF2">
    <property type="entry name" value="M18 FAMILY AMINOPEPTIDASE 1-RELATED"/>
    <property type="match status" value="1"/>
</dbReference>
<name>A0A971S1U6_9BACT</name>
<evidence type="ECO:0000256" key="3">
    <source>
        <dbReference type="ARBA" id="ARBA00022438"/>
    </source>
</evidence>
<reference evidence="11" key="2">
    <citation type="submission" date="2020-01" db="EMBL/GenBank/DDBJ databases">
        <authorList>
            <person name="Campanaro S."/>
        </authorList>
    </citation>
    <scope>NUCLEOTIDE SEQUENCE</scope>
    <source>
        <strain evidence="11">AS06rmzACSIP_7</strain>
    </source>
</reference>
<comment type="caution">
    <text evidence="11">The sequence shown here is derived from an EMBL/GenBank/DDBJ whole genome shotgun (WGS) entry which is preliminary data.</text>
</comment>
<dbReference type="SUPFAM" id="SSF101821">
    <property type="entry name" value="Aminopeptidase/glucanase lid domain"/>
    <property type="match status" value="1"/>
</dbReference>
<evidence type="ECO:0000313" key="11">
    <source>
        <dbReference type="EMBL" id="NLW36905.1"/>
    </source>
</evidence>
<dbReference type="InterPro" id="IPR023358">
    <property type="entry name" value="Peptidase_M18_dom2"/>
</dbReference>
<comment type="similarity">
    <text evidence="2 9">Belongs to the peptidase M18 family.</text>
</comment>
<dbReference type="Gene3D" id="3.40.630.10">
    <property type="entry name" value="Zn peptidases"/>
    <property type="match status" value="1"/>
</dbReference>
<evidence type="ECO:0000256" key="7">
    <source>
        <dbReference type="ARBA" id="ARBA00022833"/>
    </source>
</evidence>
<dbReference type="EMBL" id="JAAYEE010000320">
    <property type="protein sequence ID" value="NLW36905.1"/>
    <property type="molecule type" value="Genomic_DNA"/>
</dbReference>
<gene>
    <name evidence="11" type="ORF">GXY80_15740</name>
</gene>
<dbReference type="InterPro" id="IPR001948">
    <property type="entry name" value="Peptidase_M18"/>
</dbReference>
<proteinExistence type="inferred from homology"/>
<organism evidence="11 12">
    <name type="scientific">Syntrophorhabdus aromaticivorans</name>
    <dbReference type="NCBI Taxonomy" id="328301"/>
    <lineage>
        <taxon>Bacteria</taxon>
        <taxon>Pseudomonadati</taxon>
        <taxon>Thermodesulfobacteriota</taxon>
        <taxon>Syntrophorhabdia</taxon>
        <taxon>Syntrophorhabdales</taxon>
        <taxon>Syntrophorhabdaceae</taxon>
        <taxon>Syntrophorhabdus</taxon>
    </lineage>
</organism>
<protein>
    <recommendedName>
        <fullName evidence="10">M18 family aminopeptidase</fullName>
        <ecNumber evidence="10">3.4.11.-</ecNumber>
    </recommendedName>
</protein>
<evidence type="ECO:0000256" key="6">
    <source>
        <dbReference type="ARBA" id="ARBA00022801"/>
    </source>
</evidence>
<keyword evidence="3 9" id="KW-0031">Aminopeptidase</keyword>
<dbReference type="Pfam" id="PF02127">
    <property type="entry name" value="Peptidase_M18"/>
    <property type="match status" value="1"/>
</dbReference>
<reference evidence="11" key="1">
    <citation type="journal article" date="2020" name="Biotechnol. Biofuels">
        <title>New insights from the biogas microbiome by comprehensive genome-resolved metagenomics of nearly 1600 species originating from multiple anaerobic digesters.</title>
        <authorList>
            <person name="Campanaro S."/>
            <person name="Treu L."/>
            <person name="Rodriguez-R L.M."/>
            <person name="Kovalovszki A."/>
            <person name="Ziels R.M."/>
            <person name="Maus I."/>
            <person name="Zhu X."/>
            <person name="Kougias P.G."/>
            <person name="Basile A."/>
            <person name="Luo G."/>
            <person name="Schluter A."/>
            <person name="Konstantinidis K.T."/>
            <person name="Angelidaki I."/>
        </authorList>
    </citation>
    <scope>NUCLEOTIDE SEQUENCE</scope>
    <source>
        <strain evidence="11">AS06rmzACSIP_7</strain>
    </source>
</reference>
<keyword evidence="5 9" id="KW-0479">Metal-binding</keyword>
<keyword evidence="8 9" id="KW-0482">Metalloprotease</keyword>
<dbReference type="GO" id="GO:0008270">
    <property type="term" value="F:zinc ion binding"/>
    <property type="evidence" value="ECO:0007669"/>
    <property type="project" value="InterPro"/>
</dbReference>
<keyword evidence="6 9" id="KW-0378">Hydrolase</keyword>
<accession>A0A971S1U6</accession>
<evidence type="ECO:0000256" key="10">
    <source>
        <dbReference type="RuleBase" id="RU004387"/>
    </source>
</evidence>
<dbReference type="PANTHER" id="PTHR28570">
    <property type="entry name" value="ASPARTYL AMINOPEPTIDASE"/>
    <property type="match status" value="1"/>
</dbReference>
<evidence type="ECO:0000256" key="1">
    <source>
        <dbReference type="ARBA" id="ARBA00001947"/>
    </source>
</evidence>